<dbReference type="PROSITE" id="PS50886">
    <property type="entry name" value="TRBD"/>
    <property type="match status" value="1"/>
</dbReference>
<protein>
    <recommendedName>
        <fullName evidence="8">tRNA-binding domain-containing protein</fullName>
    </recommendedName>
</protein>
<dbReference type="InterPro" id="IPR051270">
    <property type="entry name" value="Tyrosine-tRNA_ligase_regulator"/>
</dbReference>
<dbReference type="Pfam" id="PF01588">
    <property type="entry name" value="tRNA_bind"/>
    <property type="match status" value="1"/>
</dbReference>
<dbReference type="PANTHER" id="PTHR11586">
    <property type="entry name" value="TRNA-AMINOACYLATION COFACTOR ARC1 FAMILY MEMBER"/>
    <property type="match status" value="1"/>
</dbReference>
<keyword evidence="3 6" id="KW-0820">tRNA-binding</keyword>
<evidence type="ECO:0000313" key="10">
    <source>
        <dbReference type="Proteomes" id="UP000186922"/>
    </source>
</evidence>
<evidence type="ECO:0000256" key="7">
    <source>
        <dbReference type="SAM" id="MobiDB-lite"/>
    </source>
</evidence>
<dbReference type="OrthoDB" id="197206at2759"/>
<evidence type="ECO:0000256" key="1">
    <source>
        <dbReference type="ARBA" id="ARBA00004496"/>
    </source>
</evidence>
<dbReference type="Proteomes" id="UP000186922">
    <property type="component" value="Unassembled WGS sequence"/>
</dbReference>
<dbReference type="GO" id="GO:0000049">
    <property type="term" value="F:tRNA binding"/>
    <property type="evidence" value="ECO:0007669"/>
    <property type="project" value="UniProtKB-UniRule"/>
</dbReference>
<feature type="region of interest" description="Disordered" evidence="7">
    <location>
        <begin position="118"/>
        <end position="202"/>
    </location>
</feature>
<dbReference type="Gene3D" id="2.40.50.140">
    <property type="entry name" value="Nucleic acid-binding proteins"/>
    <property type="match status" value="1"/>
</dbReference>
<keyword evidence="10" id="KW-1185">Reference proteome</keyword>
<keyword evidence="5" id="KW-0648">Protein biosynthesis</keyword>
<comment type="subcellular location">
    <subcellularLocation>
        <location evidence="1">Cytoplasm</location>
    </subcellularLocation>
</comment>
<dbReference type="CDD" id="cd02799">
    <property type="entry name" value="tRNA_bind_EMAP-II_like"/>
    <property type="match status" value="1"/>
</dbReference>
<feature type="compositionally biased region" description="Basic and acidic residues" evidence="7">
    <location>
        <begin position="140"/>
        <end position="159"/>
    </location>
</feature>
<comment type="caution">
    <text evidence="9">The sequence shown here is derived from an EMBL/GenBank/DDBJ whole genome shotgun (WGS) entry which is preliminary data.</text>
</comment>
<dbReference type="EMBL" id="BDGG01000003">
    <property type="protein sequence ID" value="GAU95554.1"/>
    <property type="molecule type" value="Genomic_DNA"/>
</dbReference>
<dbReference type="AlphaFoldDB" id="A0A1D1V125"/>
<proteinExistence type="predicted"/>
<evidence type="ECO:0000256" key="2">
    <source>
        <dbReference type="ARBA" id="ARBA00022490"/>
    </source>
</evidence>
<dbReference type="FunFam" id="2.40.50.140:FF:000047">
    <property type="entry name" value="tyrosine--tRNA ligase, cytoplasmic isoform X2"/>
    <property type="match status" value="1"/>
</dbReference>
<dbReference type="GO" id="GO:0005737">
    <property type="term" value="C:cytoplasm"/>
    <property type="evidence" value="ECO:0007669"/>
    <property type="project" value="UniProtKB-SubCell"/>
</dbReference>
<evidence type="ECO:0000259" key="8">
    <source>
        <dbReference type="PROSITE" id="PS50886"/>
    </source>
</evidence>
<feature type="domain" description="TRNA-binding" evidence="8">
    <location>
        <begin position="206"/>
        <end position="307"/>
    </location>
</feature>
<feature type="compositionally biased region" description="Low complexity" evidence="7">
    <location>
        <begin position="118"/>
        <end position="137"/>
    </location>
</feature>
<keyword evidence="2" id="KW-0963">Cytoplasm</keyword>
<gene>
    <name evidence="9" type="primary">RvY_07154-1</name>
    <name evidence="9" type="synonym">RvY_07154.1</name>
    <name evidence="9" type="ORF">RvY_07154</name>
</gene>
<name>A0A1D1V125_RAMVA</name>
<evidence type="ECO:0000256" key="3">
    <source>
        <dbReference type="ARBA" id="ARBA00022555"/>
    </source>
</evidence>
<accession>A0A1D1V125</accession>
<reference evidence="9 10" key="1">
    <citation type="journal article" date="2016" name="Nat. Commun.">
        <title>Extremotolerant tardigrade genome and improved radiotolerance of human cultured cells by tardigrade-unique protein.</title>
        <authorList>
            <person name="Hashimoto T."/>
            <person name="Horikawa D.D."/>
            <person name="Saito Y."/>
            <person name="Kuwahara H."/>
            <person name="Kozuka-Hata H."/>
            <person name="Shin-I T."/>
            <person name="Minakuchi Y."/>
            <person name="Ohishi K."/>
            <person name="Motoyama A."/>
            <person name="Aizu T."/>
            <person name="Enomoto A."/>
            <person name="Kondo K."/>
            <person name="Tanaka S."/>
            <person name="Hara Y."/>
            <person name="Koshikawa S."/>
            <person name="Sagara H."/>
            <person name="Miura T."/>
            <person name="Yokobori S."/>
            <person name="Miyagawa K."/>
            <person name="Suzuki Y."/>
            <person name="Kubo T."/>
            <person name="Oyama M."/>
            <person name="Kohara Y."/>
            <person name="Fujiyama A."/>
            <person name="Arakawa K."/>
            <person name="Katayama T."/>
            <person name="Toyoda A."/>
            <person name="Kunieda T."/>
        </authorList>
    </citation>
    <scope>NUCLEOTIDE SEQUENCE [LARGE SCALE GENOMIC DNA]</scope>
    <source>
        <strain evidence="9 10">YOKOZUNA-1</strain>
    </source>
</reference>
<feature type="compositionally biased region" description="Basic and acidic residues" evidence="7">
    <location>
        <begin position="167"/>
        <end position="186"/>
    </location>
</feature>
<dbReference type="InterPro" id="IPR002547">
    <property type="entry name" value="tRNA-bd_dom"/>
</dbReference>
<keyword evidence="4 6" id="KW-0694">RNA-binding</keyword>
<dbReference type="InterPro" id="IPR012340">
    <property type="entry name" value="NA-bd_OB-fold"/>
</dbReference>
<organism evidence="9 10">
    <name type="scientific">Ramazzottius varieornatus</name>
    <name type="common">Water bear</name>
    <name type="synonym">Tardigrade</name>
    <dbReference type="NCBI Taxonomy" id="947166"/>
    <lineage>
        <taxon>Eukaryota</taxon>
        <taxon>Metazoa</taxon>
        <taxon>Ecdysozoa</taxon>
        <taxon>Tardigrada</taxon>
        <taxon>Eutardigrada</taxon>
        <taxon>Parachela</taxon>
        <taxon>Hypsibioidea</taxon>
        <taxon>Ramazzottiidae</taxon>
        <taxon>Ramazzottius</taxon>
    </lineage>
</organism>
<evidence type="ECO:0000256" key="6">
    <source>
        <dbReference type="PROSITE-ProRule" id="PRU00209"/>
    </source>
</evidence>
<sequence>MSIAYRVFQNFTAAGYLRANIHRRVGMSSKKIVNTFNEIDSELTYIKNKLSSLSELVGDGSQGDSASAVTKLSEENKLLMKETEDLLKQISYYDLLEGYHPLALKVFAQSQNQKAASAQNVSTPSAASQNQAAPASTEQTADKGTAKSQKDQDKAELTKENAVQQHTGEENVKEKKAGKDGTKEKPAVASKDQPKAEATSGDENINVSRLDFRVGKIVDVNKHPDAESLYVEQIDVGEAKPRTIVSGLVKFVPIEEMRDRLVVVLCNLKPAKMRGVTSEGMVMCASTAEKVEVLIPPKGSQPGDRVTFEGYPGTPDDQLNPKKKIWETVAPDLSVTSDKVASYKGVAFTVAGKGPVVSSSLTNCPVK</sequence>
<dbReference type="STRING" id="947166.A0A1D1V125"/>
<dbReference type="SUPFAM" id="SSF50249">
    <property type="entry name" value="Nucleic acid-binding proteins"/>
    <property type="match status" value="1"/>
</dbReference>
<dbReference type="GO" id="GO:0006412">
    <property type="term" value="P:translation"/>
    <property type="evidence" value="ECO:0007669"/>
    <property type="project" value="UniProtKB-KW"/>
</dbReference>
<dbReference type="PANTHER" id="PTHR11586:SF33">
    <property type="entry name" value="AMINOACYL TRNA SYNTHASE COMPLEX-INTERACTING MULTIFUNCTIONAL PROTEIN 1"/>
    <property type="match status" value="1"/>
</dbReference>
<evidence type="ECO:0000256" key="4">
    <source>
        <dbReference type="ARBA" id="ARBA00022884"/>
    </source>
</evidence>
<evidence type="ECO:0000256" key="5">
    <source>
        <dbReference type="ARBA" id="ARBA00022917"/>
    </source>
</evidence>
<evidence type="ECO:0000313" key="9">
    <source>
        <dbReference type="EMBL" id="GAU95554.1"/>
    </source>
</evidence>